<dbReference type="Gene3D" id="3.40.50.720">
    <property type="entry name" value="NAD(P)-binding Rossmann-like Domain"/>
    <property type="match status" value="1"/>
</dbReference>
<feature type="region of interest" description="Disordered" evidence="3">
    <location>
        <begin position="193"/>
        <end position="226"/>
    </location>
</feature>
<keyword evidence="2" id="KW-0560">Oxidoreductase</keyword>
<gene>
    <name evidence="5" type="ORF">PROFUN_11398</name>
</gene>
<keyword evidence="4" id="KW-0812">Transmembrane</keyword>
<feature type="transmembrane region" description="Helical" evidence="4">
    <location>
        <begin position="41"/>
        <end position="61"/>
    </location>
</feature>
<name>A0A2P6NA71_9EUKA</name>
<organism evidence="5 6">
    <name type="scientific">Planoprotostelium fungivorum</name>
    <dbReference type="NCBI Taxonomy" id="1890364"/>
    <lineage>
        <taxon>Eukaryota</taxon>
        <taxon>Amoebozoa</taxon>
        <taxon>Evosea</taxon>
        <taxon>Variosea</taxon>
        <taxon>Cavosteliida</taxon>
        <taxon>Cavosteliaceae</taxon>
        <taxon>Planoprotostelium</taxon>
    </lineage>
</organism>
<dbReference type="InParanoid" id="A0A2P6NA71"/>
<evidence type="ECO:0000256" key="4">
    <source>
        <dbReference type="SAM" id="Phobius"/>
    </source>
</evidence>
<feature type="region of interest" description="Disordered" evidence="3">
    <location>
        <begin position="540"/>
        <end position="598"/>
    </location>
</feature>
<sequence length="598" mass="66232">MARHFSSNCTHLILPEALYVHNGVSNSCFILLNAYENGLNWMTTPIALVFVCLSLQLIFYWSRLRPASLSYLFCLTLSSKRKGNLQCTPPIYCLTIVQRFGIWTSFRAMQWFGGSVMFNHEGCLPIPSIASHLPPIYSGTFPDPIRRILARIDGAQDLQLFIRFSWRETEHDLRVPKYIHGIGLLSKQPTVNFGSRHNTPNATEVTNTTMSNDNFPTQDDQETKMNPPPLYDGPFYKGSGKLKGKKALITGGDSGIGRSISVFFAREGADVSIVYLHSKGDAEDTVKLVEKEGTRAISIQADVGKKAQCEEVVKRTVQELGGLDIVVNHAGTQFPAESLLDIQEDNLRRVFEVNVFSQFFICQAALPHLKKGSSIINTSSVNSFRGLASMIDYSATKGANTSFTYSLAQSLAPQGIRVNQVAPGPIWTPSVYATMGKLSKEKFQEMEPVPLGRVGEPQDLGAAYVYLASEDSAYVTGQTIHVNGGLYLLSLLSFTLPQEGDELSSFVVIRLGRNHPKLSAVSKEREEMLKALKPERVFKEEKLVHEPKPQVEPLPPKEEKTKRKRNRKRKTSHKATITTTSLGTRLTSSASLPGAVFG</sequence>
<dbReference type="SUPFAM" id="SSF51735">
    <property type="entry name" value="NAD(P)-binding Rossmann-fold domains"/>
    <property type="match status" value="1"/>
</dbReference>
<keyword evidence="4" id="KW-1133">Transmembrane helix</keyword>
<dbReference type="GO" id="GO:0016614">
    <property type="term" value="F:oxidoreductase activity, acting on CH-OH group of donors"/>
    <property type="evidence" value="ECO:0007669"/>
    <property type="project" value="UniProtKB-ARBA"/>
</dbReference>
<dbReference type="Proteomes" id="UP000241769">
    <property type="component" value="Unassembled WGS sequence"/>
</dbReference>
<evidence type="ECO:0000313" key="6">
    <source>
        <dbReference type="Proteomes" id="UP000241769"/>
    </source>
</evidence>
<reference evidence="5 6" key="1">
    <citation type="journal article" date="2018" name="Genome Biol. Evol.">
        <title>Multiple Roots of Fruiting Body Formation in Amoebozoa.</title>
        <authorList>
            <person name="Hillmann F."/>
            <person name="Forbes G."/>
            <person name="Novohradska S."/>
            <person name="Ferling I."/>
            <person name="Riege K."/>
            <person name="Groth M."/>
            <person name="Westermann M."/>
            <person name="Marz M."/>
            <person name="Spaller T."/>
            <person name="Winckler T."/>
            <person name="Schaap P."/>
            <person name="Glockner G."/>
        </authorList>
    </citation>
    <scope>NUCLEOTIDE SEQUENCE [LARGE SCALE GENOMIC DNA]</scope>
    <source>
        <strain evidence="5 6">Jena</strain>
    </source>
</reference>
<dbReference type="InterPro" id="IPR002347">
    <property type="entry name" value="SDR_fam"/>
</dbReference>
<feature type="compositionally biased region" description="Basic and acidic residues" evidence="3">
    <location>
        <begin position="540"/>
        <end position="561"/>
    </location>
</feature>
<comment type="similarity">
    <text evidence="1">Belongs to the short-chain dehydrogenases/reductases (SDR) family.</text>
</comment>
<dbReference type="PRINTS" id="PR00080">
    <property type="entry name" value="SDRFAMILY"/>
</dbReference>
<proteinExistence type="inferred from homology"/>
<protein>
    <submittedName>
        <fullName evidence="5">Short-chain dehydrogenase/reductase SDR</fullName>
    </submittedName>
</protein>
<keyword evidence="4" id="KW-0472">Membrane</keyword>
<dbReference type="OrthoDB" id="1393670at2759"/>
<dbReference type="PANTHER" id="PTHR48107:SF16">
    <property type="entry name" value="NADPH-DEPENDENT ALDEHYDE REDUCTASE 1, CHLOROPLASTIC"/>
    <property type="match status" value="1"/>
</dbReference>
<dbReference type="Pfam" id="PF13561">
    <property type="entry name" value="adh_short_C2"/>
    <property type="match status" value="1"/>
</dbReference>
<dbReference type="STRING" id="1890364.A0A2P6NA71"/>
<dbReference type="PANTHER" id="PTHR48107">
    <property type="entry name" value="NADPH-DEPENDENT ALDEHYDE REDUCTASE-LIKE PROTEIN, CHLOROPLASTIC-RELATED"/>
    <property type="match status" value="1"/>
</dbReference>
<dbReference type="NCBIfam" id="NF005559">
    <property type="entry name" value="PRK07231.1"/>
    <property type="match status" value="1"/>
</dbReference>
<dbReference type="PRINTS" id="PR00081">
    <property type="entry name" value="GDHRDH"/>
</dbReference>
<accession>A0A2P6NA71</accession>
<evidence type="ECO:0000313" key="5">
    <source>
        <dbReference type="EMBL" id="PRP80843.1"/>
    </source>
</evidence>
<keyword evidence="6" id="KW-1185">Reference proteome</keyword>
<dbReference type="EMBL" id="MDYQ01000136">
    <property type="protein sequence ID" value="PRP80843.1"/>
    <property type="molecule type" value="Genomic_DNA"/>
</dbReference>
<feature type="compositionally biased region" description="Low complexity" evidence="3">
    <location>
        <begin position="576"/>
        <end position="592"/>
    </location>
</feature>
<feature type="compositionally biased region" description="Basic residues" evidence="3">
    <location>
        <begin position="562"/>
        <end position="573"/>
    </location>
</feature>
<feature type="compositionally biased region" description="Polar residues" evidence="3">
    <location>
        <begin position="193"/>
        <end position="218"/>
    </location>
</feature>
<comment type="caution">
    <text evidence="5">The sequence shown here is derived from an EMBL/GenBank/DDBJ whole genome shotgun (WGS) entry which is preliminary data.</text>
</comment>
<dbReference type="AlphaFoldDB" id="A0A2P6NA71"/>
<evidence type="ECO:0000256" key="3">
    <source>
        <dbReference type="SAM" id="MobiDB-lite"/>
    </source>
</evidence>
<evidence type="ECO:0000256" key="1">
    <source>
        <dbReference type="ARBA" id="ARBA00006484"/>
    </source>
</evidence>
<dbReference type="FunFam" id="3.40.50.720:FF:000084">
    <property type="entry name" value="Short-chain dehydrogenase reductase"/>
    <property type="match status" value="1"/>
</dbReference>
<evidence type="ECO:0000256" key="2">
    <source>
        <dbReference type="ARBA" id="ARBA00023002"/>
    </source>
</evidence>
<dbReference type="InterPro" id="IPR036291">
    <property type="entry name" value="NAD(P)-bd_dom_sf"/>
</dbReference>